<dbReference type="Gene3D" id="3.10.180.10">
    <property type="entry name" value="2,3-Dihydroxybiphenyl 1,2-Dioxygenase, domain 1"/>
    <property type="match status" value="1"/>
</dbReference>
<dbReference type="Proteomes" id="UP000261828">
    <property type="component" value="Unassembled WGS sequence"/>
</dbReference>
<dbReference type="OrthoDB" id="9792626at2"/>
<evidence type="ECO:0000259" key="1">
    <source>
        <dbReference type="PROSITE" id="PS51819"/>
    </source>
</evidence>
<dbReference type="PROSITE" id="PS51819">
    <property type="entry name" value="VOC"/>
    <property type="match status" value="1"/>
</dbReference>
<name>A0A371JTV0_9FLAO</name>
<dbReference type="InterPro" id="IPR004360">
    <property type="entry name" value="Glyas_Fos-R_dOase_dom"/>
</dbReference>
<comment type="caution">
    <text evidence="2">The sequence shown here is derived from an EMBL/GenBank/DDBJ whole genome shotgun (WGS) entry which is preliminary data.</text>
</comment>
<proteinExistence type="predicted"/>
<dbReference type="SUPFAM" id="SSF54593">
    <property type="entry name" value="Glyoxalase/Bleomycin resistance protein/Dihydroxybiphenyl dioxygenase"/>
    <property type="match status" value="1"/>
</dbReference>
<organism evidence="2 3">
    <name type="scientific">Flagellimonas nanhaiensis</name>
    <dbReference type="NCBI Taxonomy" id="2292706"/>
    <lineage>
        <taxon>Bacteria</taxon>
        <taxon>Pseudomonadati</taxon>
        <taxon>Bacteroidota</taxon>
        <taxon>Flavobacteriia</taxon>
        <taxon>Flavobacteriales</taxon>
        <taxon>Flavobacteriaceae</taxon>
        <taxon>Flagellimonas</taxon>
    </lineage>
</organism>
<evidence type="ECO:0000313" key="3">
    <source>
        <dbReference type="Proteomes" id="UP000261828"/>
    </source>
</evidence>
<dbReference type="RefSeq" id="WP_116183083.1">
    <property type="nucleotide sequence ID" value="NZ_QTJX01000001.1"/>
</dbReference>
<gene>
    <name evidence="2" type="ORF">DX873_03250</name>
</gene>
<dbReference type="AlphaFoldDB" id="A0A371JTV0"/>
<keyword evidence="3" id="KW-1185">Reference proteome</keyword>
<reference evidence="2 3" key="1">
    <citation type="submission" date="2018-08" db="EMBL/GenBank/DDBJ databases">
        <title>Muricauda nanhaiensis sp. nov., isolated from seawater of the South China Sea.</title>
        <authorList>
            <person name="Dang Y."/>
        </authorList>
    </citation>
    <scope>NUCLEOTIDE SEQUENCE [LARGE SCALE GENOMIC DNA]</scope>
    <source>
        <strain evidence="2 3">SM1704</strain>
    </source>
</reference>
<feature type="domain" description="VOC" evidence="1">
    <location>
        <begin position="27"/>
        <end position="167"/>
    </location>
</feature>
<accession>A0A371JTV0</accession>
<dbReference type="Pfam" id="PF00903">
    <property type="entry name" value="Glyoxalase"/>
    <property type="match status" value="1"/>
</dbReference>
<dbReference type="EMBL" id="QTJX01000001">
    <property type="protein sequence ID" value="RDY61199.1"/>
    <property type="molecule type" value="Genomic_DNA"/>
</dbReference>
<evidence type="ECO:0000313" key="2">
    <source>
        <dbReference type="EMBL" id="RDY61199.1"/>
    </source>
</evidence>
<sequence length="167" mass="18498">MKHTILSILFLTLSITVGRTQTEYANPSISIGIIVSDIETSLDFYTKIMGMKETGGFSIDETFGKRSGLSGGTPFDVKIMKVVDDPNATELKLVAFGNEKTAPDKHIQDRNGMQYTTYFIKSTDKILKRLKENNVPLLGETPINLSDGRTFILFQDPDGVFIEVIGN</sequence>
<dbReference type="InterPro" id="IPR029068">
    <property type="entry name" value="Glyas_Bleomycin-R_OHBP_Dase"/>
</dbReference>
<protein>
    <submittedName>
        <fullName evidence="2">VOC family protein</fullName>
    </submittedName>
</protein>
<dbReference type="InterPro" id="IPR037523">
    <property type="entry name" value="VOC_core"/>
</dbReference>